<keyword evidence="5" id="KW-0297">G-protein coupled receptor</keyword>
<feature type="transmembrane region" description="Helical" evidence="9">
    <location>
        <begin position="175"/>
        <end position="199"/>
    </location>
</feature>
<dbReference type="PROSITE" id="PS50262">
    <property type="entry name" value="G_PROTEIN_RECEP_F1_2"/>
    <property type="match status" value="1"/>
</dbReference>
<feature type="domain" description="G-protein coupled receptors family 1 profile" evidence="10">
    <location>
        <begin position="36"/>
        <end position="247"/>
    </location>
</feature>
<evidence type="ECO:0000256" key="8">
    <source>
        <dbReference type="ARBA" id="ARBA00023224"/>
    </source>
</evidence>
<feature type="transmembrane region" description="Helical" evidence="9">
    <location>
        <begin position="20"/>
        <end position="45"/>
    </location>
</feature>
<keyword evidence="12" id="KW-1185">Reference proteome</keyword>
<comment type="caution">
    <text evidence="11">The sequence shown here is derived from an EMBL/GenBank/DDBJ whole genome shotgun (WGS) entry which is preliminary data.</text>
</comment>
<keyword evidence="6 9" id="KW-0472">Membrane</keyword>
<evidence type="ECO:0000256" key="7">
    <source>
        <dbReference type="ARBA" id="ARBA00023170"/>
    </source>
</evidence>
<evidence type="ECO:0000256" key="3">
    <source>
        <dbReference type="ARBA" id="ARBA00022692"/>
    </source>
</evidence>
<dbReference type="InterPro" id="IPR017452">
    <property type="entry name" value="GPCR_Rhodpsn_7TM"/>
</dbReference>
<feature type="transmembrane region" description="Helical" evidence="9">
    <location>
        <begin position="93"/>
        <end position="115"/>
    </location>
</feature>
<evidence type="ECO:0000259" key="10">
    <source>
        <dbReference type="PROSITE" id="PS50262"/>
    </source>
</evidence>
<feature type="transmembrane region" description="Helical" evidence="9">
    <location>
        <begin position="136"/>
        <end position="155"/>
    </location>
</feature>
<evidence type="ECO:0000256" key="4">
    <source>
        <dbReference type="ARBA" id="ARBA00022989"/>
    </source>
</evidence>
<name>A0A815AQV5_ADIRI</name>
<dbReference type="AlphaFoldDB" id="A0A815AQV5"/>
<dbReference type="SUPFAM" id="SSF81321">
    <property type="entry name" value="Family A G protein-coupled receptor-like"/>
    <property type="match status" value="1"/>
</dbReference>
<organism evidence="11 12">
    <name type="scientific">Adineta ricciae</name>
    <name type="common">Rotifer</name>
    <dbReference type="NCBI Taxonomy" id="249248"/>
    <lineage>
        <taxon>Eukaryota</taxon>
        <taxon>Metazoa</taxon>
        <taxon>Spiralia</taxon>
        <taxon>Gnathifera</taxon>
        <taxon>Rotifera</taxon>
        <taxon>Eurotatoria</taxon>
        <taxon>Bdelloidea</taxon>
        <taxon>Adinetida</taxon>
        <taxon>Adinetidae</taxon>
        <taxon>Adineta</taxon>
    </lineage>
</organism>
<dbReference type="Gene3D" id="1.20.1070.10">
    <property type="entry name" value="Rhodopsin 7-helix transmembrane proteins"/>
    <property type="match status" value="1"/>
</dbReference>
<dbReference type="InterPro" id="IPR000276">
    <property type="entry name" value="GPCR_Rhodpsn"/>
</dbReference>
<keyword evidence="8" id="KW-0807">Transducer</keyword>
<evidence type="ECO:0000256" key="1">
    <source>
        <dbReference type="ARBA" id="ARBA00004651"/>
    </source>
</evidence>
<sequence length="316" mass="36142">MNTTAFANSSLDNNVEDYRIVALISLIFVIIAVTISTFILILVWITKPRLHTINHLLMCNTAFATIFYCVTMKINFAYVLFGQWNISDVSCRFRAYFAYSGVAAVIYSYLIQAISRFFFSVLSAKYRRLTSFKTHYILIVCQWIVVFLLTSPSVLTNDIHFVPNVFCWVPLEHMIHIAYTVFAYYISPIMPVVIIYVYIYVQVRKTRVNATATSQNSQKRDLDLLRRVVILLGIYLTGGIPTLLFMLTSVRLIYMINLVSPSVCVCIEKLCTILLDREIYQVIRAKIAQAAPVTPFGTGVILIGSEPRQRNVRHDI</sequence>
<reference evidence="11" key="1">
    <citation type="submission" date="2021-02" db="EMBL/GenBank/DDBJ databases">
        <authorList>
            <person name="Nowell W R."/>
        </authorList>
    </citation>
    <scope>NUCLEOTIDE SEQUENCE</scope>
</reference>
<keyword evidence="2" id="KW-1003">Cell membrane</keyword>
<dbReference type="Pfam" id="PF00001">
    <property type="entry name" value="7tm_1"/>
    <property type="match status" value="1"/>
</dbReference>
<dbReference type="GO" id="GO:0004930">
    <property type="term" value="F:G protein-coupled receptor activity"/>
    <property type="evidence" value="ECO:0007669"/>
    <property type="project" value="UniProtKB-KW"/>
</dbReference>
<dbReference type="InterPro" id="IPR050569">
    <property type="entry name" value="TAAR"/>
</dbReference>
<protein>
    <recommendedName>
        <fullName evidence="10">G-protein coupled receptors family 1 profile domain-containing protein</fullName>
    </recommendedName>
</protein>
<comment type="subcellular location">
    <subcellularLocation>
        <location evidence="1">Cell membrane</location>
        <topology evidence="1">Multi-pass membrane protein</topology>
    </subcellularLocation>
</comment>
<feature type="transmembrane region" description="Helical" evidence="9">
    <location>
        <begin position="228"/>
        <end position="247"/>
    </location>
</feature>
<dbReference type="Proteomes" id="UP000663828">
    <property type="component" value="Unassembled WGS sequence"/>
</dbReference>
<dbReference type="GO" id="GO:0005886">
    <property type="term" value="C:plasma membrane"/>
    <property type="evidence" value="ECO:0007669"/>
    <property type="project" value="UniProtKB-SubCell"/>
</dbReference>
<evidence type="ECO:0000256" key="5">
    <source>
        <dbReference type="ARBA" id="ARBA00023040"/>
    </source>
</evidence>
<dbReference type="CDD" id="cd00637">
    <property type="entry name" value="7tm_classA_rhodopsin-like"/>
    <property type="match status" value="1"/>
</dbReference>
<keyword evidence="4 9" id="KW-1133">Transmembrane helix</keyword>
<accession>A0A815AQV5</accession>
<proteinExistence type="predicted"/>
<keyword evidence="3 9" id="KW-0812">Transmembrane</keyword>
<evidence type="ECO:0000256" key="6">
    <source>
        <dbReference type="ARBA" id="ARBA00023136"/>
    </source>
</evidence>
<dbReference type="EMBL" id="CAJNOR010002187">
    <property type="protein sequence ID" value="CAF1260033.1"/>
    <property type="molecule type" value="Genomic_DNA"/>
</dbReference>
<gene>
    <name evidence="11" type="ORF">XAT740_LOCUS26726</name>
</gene>
<evidence type="ECO:0000256" key="2">
    <source>
        <dbReference type="ARBA" id="ARBA00022475"/>
    </source>
</evidence>
<dbReference type="PANTHER" id="PTHR24249">
    <property type="entry name" value="HISTAMINE RECEPTOR-RELATED G-PROTEIN COUPLED RECEPTOR"/>
    <property type="match status" value="1"/>
</dbReference>
<keyword evidence="7" id="KW-0675">Receptor</keyword>
<evidence type="ECO:0000313" key="11">
    <source>
        <dbReference type="EMBL" id="CAF1260033.1"/>
    </source>
</evidence>
<feature type="transmembrane region" description="Helical" evidence="9">
    <location>
        <begin position="57"/>
        <end position="81"/>
    </location>
</feature>
<evidence type="ECO:0000313" key="12">
    <source>
        <dbReference type="Proteomes" id="UP000663828"/>
    </source>
</evidence>
<evidence type="ECO:0000256" key="9">
    <source>
        <dbReference type="SAM" id="Phobius"/>
    </source>
</evidence>